<proteinExistence type="predicted"/>
<accession>A0A391PJW9</accession>
<dbReference type="RefSeq" id="WP_119297951.1">
    <property type="nucleotide sequence ID" value="NZ_BHGK01000001.1"/>
</dbReference>
<name>A0A391PJW9_9FIRM</name>
<reference evidence="2" key="1">
    <citation type="submission" date="2018-09" db="EMBL/GenBank/DDBJ databases">
        <title>Draft Genome Sequence of Mediterraneibacter sp. KCTC 15684.</title>
        <authorList>
            <person name="Kim J.S."/>
            <person name="Han K.I."/>
            <person name="Suh M.K."/>
            <person name="Lee K.C."/>
            <person name="Eom M.K."/>
            <person name="Lee J.H."/>
            <person name="Park S.H."/>
            <person name="Kang S.W."/>
            <person name="Park J.E."/>
            <person name="Oh B.S."/>
            <person name="Yu S.Y."/>
            <person name="Choi S.H."/>
            <person name="Lee D.H."/>
            <person name="Yoon H."/>
            <person name="Kim B."/>
            <person name="Yang S.J."/>
            <person name="Lee J.S."/>
        </authorList>
    </citation>
    <scope>NUCLEOTIDE SEQUENCE [LARGE SCALE GENOMIC DNA]</scope>
    <source>
        <strain evidence="2">KCTC 15684</strain>
    </source>
</reference>
<dbReference type="AlphaFoldDB" id="A0A391PJW9"/>
<dbReference type="EMBL" id="BHGK01000001">
    <property type="protein sequence ID" value="GCA67032.1"/>
    <property type="molecule type" value="Genomic_DNA"/>
</dbReference>
<comment type="caution">
    <text evidence="1">The sequence shown here is derived from an EMBL/GenBank/DDBJ whole genome shotgun (WGS) entry which is preliminary data.</text>
</comment>
<evidence type="ECO:0008006" key="3">
    <source>
        <dbReference type="Google" id="ProtNLM"/>
    </source>
</evidence>
<protein>
    <recommendedName>
        <fullName evidence="3">DUF3881 family protein</fullName>
    </recommendedName>
</protein>
<organism evidence="1 2">
    <name type="scientific">Mediterraneibacter butyricigenes</name>
    <dbReference type="NCBI Taxonomy" id="2316025"/>
    <lineage>
        <taxon>Bacteria</taxon>
        <taxon>Bacillati</taxon>
        <taxon>Bacillota</taxon>
        <taxon>Clostridia</taxon>
        <taxon>Lachnospirales</taxon>
        <taxon>Lachnospiraceae</taxon>
        <taxon>Mediterraneibacter</taxon>
    </lineage>
</organism>
<evidence type="ECO:0000313" key="2">
    <source>
        <dbReference type="Proteomes" id="UP000265643"/>
    </source>
</evidence>
<dbReference type="Pfam" id="PF12997">
    <property type="entry name" value="DUF3881"/>
    <property type="match status" value="1"/>
</dbReference>
<gene>
    <name evidence="1" type="ORF">KGMB01110_14680</name>
</gene>
<dbReference type="InterPro" id="IPR024541">
    <property type="entry name" value="DUF3881"/>
</dbReference>
<keyword evidence="2" id="KW-1185">Reference proteome</keyword>
<dbReference type="Proteomes" id="UP000265643">
    <property type="component" value="Unassembled WGS sequence"/>
</dbReference>
<evidence type="ECO:0000313" key="1">
    <source>
        <dbReference type="EMBL" id="GCA67032.1"/>
    </source>
</evidence>
<sequence>MHQYLKSIGFEEIQTRKELKELLAETKNTFTDQMIISYQGESDFCEYRKEYGDRIGMILCGEMDEEESFETEYYVPYMEGEGVTTYADVTIEHRMDKEAYVGICEDEKVGISLIFHIQNGVEYMKEARLRTSFAQEVTVTFSALANEGRILFPVKKIERAAENKVEEQNNRKRLLNAARNGDQSAIETLTLDDIDTYSKVSRRLVTEDVLSIVDTYIMPYGVECDQYAILGVILELEKMQNWKTGKELYRMRLDVNELIFDLCVPVDQLLGEPEVGRRFKGNIWLQGRLNF</sequence>